<proteinExistence type="predicted"/>
<dbReference type="AlphaFoldDB" id="A0A2P2N210"/>
<evidence type="ECO:0000313" key="1">
    <source>
        <dbReference type="EMBL" id="MBX36522.1"/>
    </source>
</evidence>
<organism evidence="1">
    <name type="scientific">Rhizophora mucronata</name>
    <name type="common">Asiatic mangrove</name>
    <dbReference type="NCBI Taxonomy" id="61149"/>
    <lineage>
        <taxon>Eukaryota</taxon>
        <taxon>Viridiplantae</taxon>
        <taxon>Streptophyta</taxon>
        <taxon>Embryophyta</taxon>
        <taxon>Tracheophyta</taxon>
        <taxon>Spermatophyta</taxon>
        <taxon>Magnoliopsida</taxon>
        <taxon>eudicotyledons</taxon>
        <taxon>Gunneridae</taxon>
        <taxon>Pentapetalae</taxon>
        <taxon>rosids</taxon>
        <taxon>fabids</taxon>
        <taxon>Malpighiales</taxon>
        <taxon>Rhizophoraceae</taxon>
        <taxon>Rhizophora</taxon>
    </lineage>
</organism>
<name>A0A2P2N210_RHIMU</name>
<dbReference type="EMBL" id="GGEC01056038">
    <property type="protein sequence ID" value="MBX36522.1"/>
    <property type="molecule type" value="Transcribed_RNA"/>
</dbReference>
<protein>
    <submittedName>
        <fullName evidence="1">Uncharacterized protein</fullName>
    </submittedName>
</protein>
<sequence>MSCLFWLIMYVTMFLLLSLFAGPRSKLLLLVLFPLLSRCAKKSEHWCNSKVTQL</sequence>
<accession>A0A2P2N210</accession>
<reference evidence="1" key="1">
    <citation type="submission" date="2018-02" db="EMBL/GenBank/DDBJ databases">
        <title>Rhizophora mucronata_Transcriptome.</title>
        <authorList>
            <person name="Meera S.P."/>
            <person name="Sreeshan A."/>
            <person name="Augustine A."/>
        </authorList>
    </citation>
    <scope>NUCLEOTIDE SEQUENCE</scope>
    <source>
        <tissue evidence="1">Leaf</tissue>
    </source>
</reference>